<name>A0A2T0SZY3_9PSEU</name>
<protein>
    <recommendedName>
        <fullName evidence="2">Peptidase M1 membrane alanine aminopeptidase domain-containing protein</fullName>
    </recommendedName>
</protein>
<dbReference type="Proteomes" id="UP000239494">
    <property type="component" value="Unassembled WGS sequence"/>
</dbReference>
<accession>A0A2T0SZY3</accession>
<dbReference type="InterPro" id="IPR042097">
    <property type="entry name" value="Aminopeptidase_N-like_N_sf"/>
</dbReference>
<dbReference type="Pfam" id="PF01433">
    <property type="entry name" value="Peptidase_M1"/>
    <property type="match status" value="1"/>
</dbReference>
<dbReference type="SUPFAM" id="SSF63737">
    <property type="entry name" value="Leukotriene A4 hydrolase N-terminal domain"/>
    <property type="match status" value="1"/>
</dbReference>
<dbReference type="GO" id="GO:0008270">
    <property type="term" value="F:zinc ion binding"/>
    <property type="evidence" value="ECO:0007669"/>
    <property type="project" value="InterPro"/>
</dbReference>
<dbReference type="InterPro" id="IPR027268">
    <property type="entry name" value="Peptidase_M4/M1_CTD_sf"/>
</dbReference>
<dbReference type="InterPro" id="IPR014782">
    <property type="entry name" value="Peptidase_M1_dom"/>
</dbReference>
<dbReference type="Gene3D" id="1.10.390.10">
    <property type="entry name" value="Neutral Protease Domain 2"/>
    <property type="match status" value="1"/>
</dbReference>
<dbReference type="Gene3D" id="2.60.40.1730">
    <property type="entry name" value="tricorn interacting facor f3 domain"/>
    <property type="match status" value="1"/>
</dbReference>
<reference evidence="3 4" key="1">
    <citation type="submission" date="2018-03" db="EMBL/GenBank/DDBJ databases">
        <title>Genomic Encyclopedia of Archaeal and Bacterial Type Strains, Phase II (KMG-II): from individual species to whole genera.</title>
        <authorList>
            <person name="Goeker M."/>
        </authorList>
    </citation>
    <scope>NUCLEOTIDE SEQUENCE [LARGE SCALE GENOMIC DNA]</scope>
    <source>
        <strain evidence="3 4">DSM 44720</strain>
    </source>
</reference>
<evidence type="ECO:0000313" key="4">
    <source>
        <dbReference type="Proteomes" id="UP000239494"/>
    </source>
</evidence>
<evidence type="ECO:0000313" key="3">
    <source>
        <dbReference type="EMBL" id="PRY38923.1"/>
    </source>
</evidence>
<gene>
    <name evidence="3" type="ORF">CLV43_108323</name>
</gene>
<dbReference type="RefSeq" id="WP_106190287.1">
    <property type="nucleotide sequence ID" value="NZ_PVTF01000008.1"/>
</dbReference>
<dbReference type="AlphaFoldDB" id="A0A2T0SZY3"/>
<feature type="chain" id="PRO_5038858851" description="Peptidase M1 membrane alanine aminopeptidase domain-containing protein" evidence="1">
    <location>
        <begin position="25"/>
        <end position="436"/>
    </location>
</feature>
<dbReference type="GO" id="GO:0008237">
    <property type="term" value="F:metallopeptidase activity"/>
    <property type="evidence" value="ECO:0007669"/>
    <property type="project" value="InterPro"/>
</dbReference>
<evidence type="ECO:0000256" key="1">
    <source>
        <dbReference type="SAM" id="SignalP"/>
    </source>
</evidence>
<organism evidence="3 4">
    <name type="scientific">Umezawaea tangerina</name>
    <dbReference type="NCBI Taxonomy" id="84725"/>
    <lineage>
        <taxon>Bacteria</taxon>
        <taxon>Bacillati</taxon>
        <taxon>Actinomycetota</taxon>
        <taxon>Actinomycetes</taxon>
        <taxon>Pseudonocardiales</taxon>
        <taxon>Pseudonocardiaceae</taxon>
        <taxon>Umezawaea</taxon>
    </lineage>
</organism>
<proteinExistence type="predicted"/>
<keyword evidence="1" id="KW-0732">Signal</keyword>
<feature type="signal peptide" evidence="1">
    <location>
        <begin position="1"/>
        <end position="24"/>
    </location>
</feature>
<dbReference type="SUPFAM" id="SSF55486">
    <property type="entry name" value="Metalloproteases ('zincins'), catalytic domain"/>
    <property type="match status" value="1"/>
</dbReference>
<feature type="domain" description="Peptidase M1 membrane alanine aminopeptidase" evidence="2">
    <location>
        <begin position="280"/>
        <end position="417"/>
    </location>
</feature>
<dbReference type="OrthoDB" id="100605at2"/>
<evidence type="ECO:0000259" key="2">
    <source>
        <dbReference type="Pfam" id="PF01433"/>
    </source>
</evidence>
<comment type="caution">
    <text evidence="3">The sequence shown here is derived from an EMBL/GenBank/DDBJ whole genome shotgun (WGS) entry which is preliminary data.</text>
</comment>
<keyword evidence="4" id="KW-1185">Reference proteome</keyword>
<sequence length="436" mass="47308">MKPALTAALIAAATGLLTPTSATGPLDIAEYDVTIDYRPDDGVLRGSAVITATAPSALDEVALHLDGPVVSAVTLDDTPVKSFAQNGGDLAITPSERIRPGARFRVRVDYEGKPGPGWLPTDSGGATAFQGASSTWFPVGDARDRADFRLTGTAPAGWHVVAVGREQQAPGPTTMRWAALDIAPDNIAVSVDRFTVDRSTLPNGIPVVNAYAPGLREKTAPLADRLPEILDFLTTRYGTYPFEAAGNVFVHVNNDGPGTSPQTRPVYLGARSDYMDLLQVVHEQAHQWYGVSVGARLPEDACLSECFASHSTWMWEEAKDRVDLDERYRSIVTAKKADAAFWREPLYQAGKQPGFQMYDRGPLALHALHRKIGTEAFGRLLTRWAQENRHSTASWPRFEHLAQQVGGQDLTGFLAAWFHGTAVPPDDFLWPGGLKP</sequence>
<dbReference type="EMBL" id="PVTF01000008">
    <property type="protein sequence ID" value="PRY38923.1"/>
    <property type="molecule type" value="Genomic_DNA"/>
</dbReference>